<feature type="transmembrane region" description="Helical" evidence="1">
    <location>
        <begin position="39"/>
        <end position="55"/>
    </location>
</feature>
<accession>A0A6N1NNG2</accession>
<protein>
    <submittedName>
        <fullName evidence="2">Putative orfan</fullName>
    </submittedName>
</protein>
<reference evidence="2" key="2">
    <citation type="journal article" date="2018" name="Nat. Commun.">
        <title>Tailed giant Tupanvirus possesses the most complete translational apparatus of the known virosphere.</title>
        <authorList>
            <person name="Abrahao J."/>
            <person name="Silva L."/>
            <person name="Silva L.S."/>
            <person name="Khalil J.Y.B."/>
            <person name="Rodrigues R."/>
            <person name="Arantes T."/>
            <person name="Assis F."/>
            <person name="Boratto P."/>
            <person name="Andrade M."/>
            <person name="Kroon E.G."/>
            <person name="Ribeiro B."/>
            <person name="Bergier I."/>
            <person name="Seligmann H."/>
            <person name="Ghigo E."/>
            <person name="Colson P."/>
            <person name="Levasseur A."/>
            <person name="Kroemer G."/>
            <person name="Raoult D."/>
            <person name="La Scola B."/>
        </authorList>
    </citation>
    <scope>NUCLEOTIDE SEQUENCE [LARGE SCALE GENOMIC DNA]</scope>
    <source>
        <strain evidence="2">Soda lake</strain>
    </source>
</reference>
<dbReference type="RefSeq" id="YP_010782508.1">
    <property type="nucleotide sequence ID" value="NC_075039.1"/>
</dbReference>
<name>A0A6N1NNG2_9VIRU</name>
<reference evidence="2" key="1">
    <citation type="submission" date="2017-01" db="EMBL/GenBank/DDBJ databases">
        <authorList>
            <person name="Assis F.L."/>
            <person name="Abrahao J.S."/>
            <person name="Silva L."/>
            <person name="Khalil J.B."/>
            <person name="Rodrigues R."/>
            <person name="Silva L.S."/>
            <person name="Arantes T."/>
            <person name="Boratto P."/>
            <person name="Andrade M."/>
            <person name="Kroon E.G."/>
            <person name="Ribeiro B."/>
            <person name="Bergier I."/>
            <person name="Seligmann H."/>
            <person name="Ghigo E."/>
            <person name="Colson P."/>
            <person name="Levasseur A."/>
            <person name="Raoult D."/>
            <person name="Scola B.L."/>
        </authorList>
    </citation>
    <scope>NUCLEOTIDE SEQUENCE</scope>
    <source>
        <strain evidence="2">Soda lake</strain>
    </source>
</reference>
<proteinExistence type="predicted"/>
<keyword evidence="1" id="KW-1133">Transmembrane helix</keyword>
<keyword evidence="1" id="KW-0812">Transmembrane</keyword>
<feature type="transmembrane region" description="Helical" evidence="1">
    <location>
        <begin position="6"/>
        <end position="27"/>
    </location>
</feature>
<sequence length="58" mass="6706">MNGNFVNEIVVILIWVSLWGISDNLIAKFIPAEDHNARILIFLTIFVISLIIYFSRNK</sequence>
<evidence type="ECO:0000256" key="1">
    <source>
        <dbReference type="SAM" id="Phobius"/>
    </source>
</evidence>
<organism evidence="2">
    <name type="scientific">Tupanvirus soda lake</name>
    <dbReference type="NCBI Taxonomy" id="2126985"/>
    <lineage>
        <taxon>Viruses</taxon>
        <taxon>Varidnaviria</taxon>
        <taxon>Bamfordvirae</taxon>
        <taxon>Nucleocytoviricota</taxon>
        <taxon>Megaviricetes</taxon>
        <taxon>Imitervirales</taxon>
        <taxon>Mimiviridae</taxon>
        <taxon>Megamimivirinae</taxon>
        <taxon>Tupanvirus</taxon>
        <taxon>Tupanvirus salinum</taxon>
    </lineage>
</organism>
<dbReference type="EMBL" id="KY523104">
    <property type="protein sequence ID" value="QKU35825.1"/>
    <property type="molecule type" value="Genomic_DNA"/>
</dbReference>
<evidence type="ECO:0000313" key="2">
    <source>
        <dbReference type="EMBL" id="QKU35825.1"/>
    </source>
</evidence>
<dbReference type="KEGG" id="vg:80519272"/>
<dbReference type="GeneID" id="80519272"/>
<keyword evidence="1" id="KW-0472">Membrane</keyword>